<gene>
    <name evidence="2" type="ORF">VZT92_010517</name>
</gene>
<feature type="compositionally biased region" description="Basic and acidic residues" evidence="1">
    <location>
        <begin position="72"/>
        <end position="85"/>
    </location>
</feature>
<protein>
    <submittedName>
        <fullName evidence="2">Uncharacterized protein</fullName>
    </submittedName>
</protein>
<accession>A0AAW1F815</accession>
<sequence length="105" mass="11406">MLGGHGGVREEQRQRAESPTSRHYTPIPARLPDTRTRPKGLVNLKARVEGGGALAGVCQEETASTKQSGRQEAAREGKGDRQRQRAFKDASSFFLLFLLALSGVT</sequence>
<reference evidence="2 3" key="1">
    <citation type="journal article" date="2024" name="Genome Biol. Evol.">
        <title>Chromosome-level genome assembly of the viviparous eelpout Zoarces viviparus.</title>
        <authorList>
            <person name="Fuhrmann N."/>
            <person name="Brasseur M.V."/>
            <person name="Bakowski C.E."/>
            <person name="Podsiadlowski L."/>
            <person name="Prost S."/>
            <person name="Krehenwinkel H."/>
            <person name="Mayer C."/>
        </authorList>
    </citation>
    <scope>NUCLEOTIDE SEQUENCE [LARGE SCALE GENOMIC DNA]</scope>
    <source>
        <strain evidence="2">NO-MEL_2022_Ind0_liver</strain>
    </source>
</reference>
<dbReference type="EMBL" id="JBCEZU010000089">
    <property type="protein sequence ID" value="KAK9531066.1"/>
    <property type="molecule type" value="Genomic_DNA"/>
</dbReference>
<feature type="region of interest" description="Disordered" evidence="1">
    <location>
        <begin position="59"/>
        <end position="85"/>
    </location>
</feature>
<evidence type="ECO:0000313" key="2">
    <source>
        <dbReference type="EMBL" id="KAK9531066.1"/>
    </source>
</evidence>
<evidence type="ECO:0000256" key="1">
    <source>
        <dbReference type="SAM" id="MobiDB-lite"/>
    </source>
</evidence>
<name>A0AAW1F815_ZOAVI</name>
<organism evidence="2 3">
    <name type="scientific">Zoarces viviparus</name>
    <name type="common">Viviparous eelpout</name>
    <name type="synonym">Blennius viviparus</name>
    <dbReference type="NCBI Taxonomy" id="48416"/>
    <lineage>
        <taxon>Eukaryota</taxon>
        <taxon>Metazoa</taxon>
        <taxon>Chordata</taxon>
        <taxon>Craniata</taxon>
        <taxon>Vertebrata</taxon>
        <taxon>Euteleostomi</taxon>
        <taxon>Actinopterygii</taxon>
        <taxon>Neopterygii</taxon>
        <taxon>Teleostei</taxon>
        <taxon>Neoteleostei</taxon>
        <taxon>Acanthomorphata</taxon>
        <taxon>Eupercaria</taxon>
        <taxon>Perciformes</taxon>
        <taxon>Cottioidei</taxon>
        <taxon>Zoarcales</taxon>
        <taxon>Zoarcidae</taxon>
        <taxon>Zoarcinae</taxon>
        <taxon>Zoarces</taxon>
    </lineage>
</organism>
<dbReference type="AlphaFoldDB" id="A0AAW1F815"/>
<feature type="compositionally biased region" description="Polar residues" evidence="1">
    <location>
        <begin position="61"/>
        <end position="70"/>
    </location>
</feature>
<evidence type="ECO:0000313" key="3">
    <source>
        <dbReference type="Proteomes" id="UP001488805"/>
    </source>
</evidence>
<keyword evidence="3" id="KW-1185">Reference proteome</keyword>
<feature type="region of interest" description="Disordered" evidence="1">
    <location>
        <begin position="1"/>
        <end position="39"/>
    </location>
</feature>
<comment type="caution">
    <text evidence="2">The sequence shown here is derived from an EMBL/GenBank/DDBJ whole genome shotgun (WGS) entry which is preliminary data.</text>
</comment>
<feature type="compositionally biased region" description="Basic and acidic residues" evidence="1">
    <location>
        <begin position="7"/>
        <end position="16"/>
    </location>
</feature>
<proteinExistence type="predicted"/>
<dbReference type="Proteomes" id="UP001488805">
    <property type="component" value="Unassembled WGS sequence"/>
</dbReference>